<name>A0A8K0SF98_9HYPO</name>
<accession>A0A8K0SF98</accession>
<dbReference type="Proteomes" id="UP000813444">
    <property type="component" value="Unassembled WGS sequence"/>
</dbReference>
<evidence type="ECO:0000313" key="5">
    <source>
        <dbReference type="EMBL" id="KAH7310660.1"/>
    </source>
</evidence>
<dbReference type="GO" id="GO:0005576">
    <property type="term" value="C:extracellular region"/>
    <property type="evidence" value="ECO:0007669"/>
    <property type="project" value="InterPro"/>
</dbReference>
<reference evidence="5" key="1">
    <citation type="journal article" date="2021" name="Nat. Commun.">
        <title>Genetic determinants of endophytism in the Arabidopsis root mycobiome.</title>
        <authorList>
            <person name="Mesny F."/>
            <person name="Miyauchi S."/>
            <person name="Thiergart T."/>
            <person name="Pickel B."/>
            <person name="Atanasova L."/>
            <person name="Karlsson M."/>
            <person name="Huettel B."/>
            <person name="Barry K.W."/>
            <person name="Haridas S."/>
            <person name="Chen C."/>
            <person name="Bauer D."/>
            <person name="Andreopoulos W."/>
            <person name="Pangilinan J."/>
            <person name="LaButti K."/>
            <person name="Riley R."/>
            <person name="Lipzen A."/>
            <person name="Clum A."/>
            <person name="Drula E."/>
            <person name="Henrissat B."/>
            <person name="Kohler A."/>
            <person name="Grigoriev I.V."/>
            <person name="Martin F.M."/>
            <person name="Hacquard S."/>
        </authorList>
    </citation>
    <scope>NUCLEOTIDE SEQUENCE</scope>
    <source>
        <strain evidence="5">MPI-CAGE-CH-0235</strain>
    </source>
</reference>
<sequence length="95" mass="10000">MQFFATAALFVATAMAIPATLVERQSYNPCPGTLYSQPQCCATDVLGVLSLDCENPSAAPTDADDFEDICGSAQPFCCLLPLLDQGVLCQHPTGV</sequence>
<proteinExistence type="inferred from homology"/>
<gene>
    <name evidence="5" type="ORF">B0I35DRAFT_481961</name>
</gene>
<dbReference type="AlphaFoldDB" id="A0A8K0SF98"/>
<feature type="signal peptide" evidence="4">
    <location>
        <begin position="1"/>
        <end position="16"/>
    </location>
</feature>
<dbReference type="OrthoDB" id="4500971at2759"/>
<dbReference type="Gene3D" id="3.20.120.10">
    <property type="entry name" value="Hydrophobin"/>
    <property type="match status" value="1"/>
</dbReference>
<dbReference type="CDD" id="cd23508">
    <property type="entry name" value="hydrophobin_II"/>
    <property type="match status" value="1"/>
</dbReference>
<dbReference type="EMBL" id="JAGPNK010000012">
    <property type="protein sequence ID" value="KAH7310660.1"/>
    <property type="molecule type" value="Genomic_DNA"/>
</dbReference>
<dbReference type="PANTHER" id="PTHR42341:SF1">
    <property type="entry name" value="HYDROPHOBIN"/>
    <property type="match status" value="1"/>
</dbReference>
<dbReference type="InterPro" id="IPR036686">
    <property type="entry name" value="Class_II_Hydrophobin_sf"/>
</dbReference>
<dbReference type="Pfam" id="PF06766">
    <property type="entry name" value="Hydrophobin_2"/>
    <property type="match status" value="1"/>
</dbReference>
<evidence type="ECO:0000256" key="1">
    <source>
        <dbReference type="ARBA" id="ARBA00004196"/>
    </source>
</evidence>
<evidence type="ECO:0000313" key="6">
    <source>
        <dbReference type="Proteomes" id="UP000813444"/>
    </source>
</evidence>
<comment type="subcellular location">
    <subcellularLocation>
        <location evidence="1">Cell envelope</location>
    </subcellularLocation>
</comment>
<dbReference type="PANTHER" id="PTHR42341">
    <property type="entry name" value="HYDROPHOBIN"/>
    <property type="match status" value="1"/>
</dbReference>
<comment type="caution">
    <text evidence="5">The sequence shown here is derived from an EMBL/GenBank/DDBJ whole genome shotgun (WGS) entry which is preliminary data.</text>
</comment>
<keyword evidence="4" id="KW-0732">Signal</keyword>
<dbReference type="InterPro" id="IPR010636">
    <property type="entry name" value="Class_II_hydrophobin"/>
</dbReference>
<protein>
    <submittedName>
        <fullName evidence="5">Fungal hydrophobin-domain-containing protein</fullName>
    </submittedName>
</protein>
<evidence type="ECO:0000256" key="3">
    <source>
        <dbReference type="ARBA" id="ARBA00023157"/>
    </source>
</evidence>
<dbReference type="SUPFAM" id="SSF101751">
    <property type="entry name" value="Hydrophobin II, HfbII"/>
    <property type="match status" value="1"/>
</dbReference>
<feature type="chain" id="PRO_5035483195" evidence="4">
    <location>
        <begin position="17"/>
        <end position="95"/>
    </location>
</feature>
<evidence type="ECO:0000256" key="2">
    <source>
        <dbReference type="ARBA" id="ARBA00009576"/>
    </source>
</evidence>
<organism evidence="5 6">
    <name type="scientific">Stachybotrys elegans</name>
    <dbReference type="NCBI Taxonomy" id="80388"/>
    <lineage>
        <taxon>Eukaryota</taxon>
        <taxon>Fungi</taxon>
        <taxon>Dikarya</taxon>
        <taxon>Ascomycota</taxon>
        <taxon>Pezizomycotina</taxon>
        <taxon>Sordariomycetes</taxon>
        <taxon>Hypocreomycetidae</taxon>
        <taxon>Hypocreales</taxon>
        <taxon>Stachybotryaceae</taxon>
        <taxon>Stachybotrys</taxon>
    </lineage>
</organism>
<comment type="similarity">
    <text evidence="2">Belongs to the cerato-ulmin hydrophobin family.</text>
</comment>
<evidence type="ECO:0000256" key="4">
    <source>
        <dbReference type="SAM" id="SignalP"/>
    </source>
</evidence>
<keyword evidence="6" id="KW-1185">Reference proteome</keyword>
<keyword evidence="3" id="KW-1015">Disulfide bond</keyword>